<sequence>MKPEMEPKVDSTGDITENRTFIRWIKWKWKNDPLFSILIALIIMVILQTLTLGFDYNSFGEWFQAWTNNWINILRNNAGVGIVALGMTFVIMTGGIDLSVGSTLVITGAFAMYLLDTGAQGILSSVGITGVPAIILTVVLVMAFGYLLGTLIGVTITKGMVPPFIATLGAMMIFRSVTQHFAQGYNTTVPTEFLQISSFKIGNYMIMPIVYWIIIAAILYYVSKRTIFGRQIIAVGSNERAAKLSGVNVNKVKLRVYSLMGLLVSIAAIIQVSRIGSMDFSNAGRGMEMDAIAAAVVGGTNMLGGRGFILGTVYGMLIIAVMNNLLNLFGVPPYLREAFKGVIVIVAVLLQRKQKAA</sequence>
<feature type="transmembrane region" description="Helical" evidence="6">
    <location>
        <begin position="121"/>
        <end position="148"/>
    </location>
</feature>
<dbReference type="Proteomes" id="UP000637359">
    <property type="component" value="Unassembled WGS sequence"/>
</dbReference>
<evidence type="ECO:0000256" key="5">
    <source>
        <dbReference type="ARBA" id="ARBA00023136"/>
    </source>
</evidence>
<evidence type="ECO:0000313" key="8">
    <source>
        <dbReference type="Proteomes" id="UP000637359"/>
    </source>
</evidence>
<evidence type="ECO:0000256" key="2">
    <source>
        <dbReference type="ARBA" id="ARBA00022475"/>
    </source>
</evidence>
<protein>
    <submittedName>
        <fullName evidence="7">ABC transporter permease</fullName>
    </submittedName>
</protein>
<dbReference type="PANTHER" id="PTHR32196:SF72">
    <property type="entry name" value="RIBOSE IMPORT PERMEASE PROTEIN RBSC"/>
    <property type="match status" value="1"/>
</dbReference>
<reference evidence="7" key="1">
    <citation type="submission" date="2020-08" db="EMBL/GenBank/DDBJ databases">
        <title>Genome public.</title>
        <authorList>
            <person name="Liu C."/>
            <person name="Sun Q."/>
        </authorList>
    </citation>
    <scope>NUCLEOTIDE SEQUENCE</scope>
    <source>
        <strain evidence="7">BX22</strain>
    </source>
</reference>
<feature type="transmembrane region" description="Helical" evidence="6">
    <location>
        <begin position="254"/>
        <end position="272"/>
    </location>
</feature>
<comment type="caution">
    <text evidence="7">The sequence shown here is derived from an EMBL/GenBank/DDBJ whole genome shotgun (WGS) entry which is preliminary data.</text>
</comment>
<evidence type="ECO:0000256" key="4">
    <source>
        <dbReference type="ARBA" id="ARBA00022989"/>
    </source>
</evidence>
<evidence type="ECO:0000256" key="3">
    <source>
        <dbReference type="ARBA" id="ARBA00022692"/>
    </source>
</evidence>
<keyword evidence="4 6" id="KW-1133">Transmembrane helix</keyword>
<dbReference type="GO" id="GO:0005886">
    <property type="term" value="C:plasma membrane"/>
    <property type="evidence" value="ECO:0007669"/>
    <property type="project" value="UniProtKB-SubCell"/>
</dbReference>
<dbReference type="InterPro" id="IPR001851">
    <property type="entry name" value="ABC_transp_permease"/>
</dbReference>
<dbReference type="CDD" id="cd06579">
    <property type="entry name" value="TM_PBP1_transp_AraH_like"/>
    <property type="match status" value="1"/>
</dbReference>
<name>A0A923L7K0_9BACI</name>
<dbReference type="PANTHER" id="PTHR32196">
    <property type="entry name" value="ABC TRANSPORTER PERMEASE PROTEIN YPHD-RELATED-RELATED"/>
    <property type="match status" value="1"/>
</dbReference>
<dbReference type="EMBL" id="JACOOL010000011">
    <property type="protein sequence ID" value="MBC5638013.1"/>
    <property type="molecule type" value="Genomic_DNA"/>
</dbReference>
<evidence type="ECO:0000256" key="1">
    <source>
        <dbReference type="ARBA" id="ARBA00004651"/>
    </source>
</evidence>
<dbReference type="RefSeq" id="WP_186870721.1">
    <property type="nucleotide sequence ID" value="NZ_JACOOL010000011.1"/>
</dbReference>
<accession>A0A923L7K0</accession>
<dbReference type="Pfam" id="PF02653">
    <property type="entry name" value="BPD_transp_2"/>
    <property type="match status" value="1"/>
</dbReference>
<keyword evidence="5 6" id="KW-0472">Membrane</keyword>
<feature type="transmembrane region" description="Helical" evidence="6">
    <location>
        <begin position="307"/>
        <end position="326"/>
    </location>
</feature>
<dbReference type="GO" id="GO:0022857">
    <property type="term" value="F:transmembrane transporter activity"/>
    <property type="evidence" value="ECO:0007669"/>
    <property type="project" value="InterPro"/>
</dbReference>
<keyword evidence="2" id="KW-1003">Cell membrane</keyword>
<gene>
    <name evidence="7" type="ORF">H8S33_14545</name>
</gene>
<feature type="transmembrane region" description="Helical" evidence="6">
    <location>
        <begin position="201"/>
        <end position="222"/>
    </location>
</feature>
<evidence type="ECO:0000256" key="6">
    <source>
        <dbReference type="SAM" id="Phobius"/>
    </source>
</evidence>
<evidence type="ECO:0000313" key="7">
    <source>
        <dbReference type="EMBL" id="MBC5638013.1"/>
    </source>
</evidence>
<proteinExistence type="predicted"/>
<comment type="subcellular location">
    <subcellularLocation>
        <location evidence="1">Cell membrane</location>
        <topology evidence="1">Multi-pass membrane protein</topology>
    </subcellularLocation>
</comment>
<keyword evidence="8" id="KW-1185">Reference proteome</keyword>
<organism evidence="7 8">
    <name type="scientific">Ornithinibacillus hominis</name>
    <dbReference type="NCBI Taxonomy" id="2763055"/>
    <lineage>
        <taxon>Bacteria</taxon>
        <taxon>Bacillati</taxon>
        <taxon>Bacillota</taxon>
        <taxon>Bacilli</taxon>
        <taxon>Bacillales</taxon>
        <taxon>Bacillaceae</taxon>
        <taxon>Ornithinibacillus</taxon>
    </lineage>
</organism>
<dbReference type="AlphaFoldDB" id="A0A923L7K0"/>
<keyword evidence="3 6" id="KW-0812">Transmembrane</keyword>
<feature type="transmembrane region" description="Helical" evidence="6">
    <location>
        <begin position="73"/>
        <end position="91"/>
    </location>
</feature>
<feature type="transmembrane region" description="Helical" evidence="6">
    <location>
        <begin position="160"/>
        <end position="181"/>
    </location>
</feature>
<feature type="transmembrane region" description="Helical" evidence="6">
    <location>
        <begin position="98"/>
        <end position="115"/>
    </location>
</feature>
<feature type="transmembrane region" description="Helical" evidence="6">
    <location>
        <begin position="33"/>
        <end position="53"/>
    </location>
</feature>